<dbReference type="RefSeq" id="WP_259962907.1">
    <property type="nucleotide sequence ID" value="NZ_JAOAMV010000007.1"/>
</dbReference>
<name>A0A9X2W350_9SPHN</name>
<protein>
    <submittedName>
        <fullName evidence="1">Uncharacterized protein</fullName>
    </submittedName>
</protein>
<keyword evidence="2" id="KW-1185">Reference proteome</keyword>
<comment type="caution">
    <text evidence="1">The sequence shown here is derived from an EMBL/GenBank/DDBJ whole genome shotgun (WGS) entry which is preliminary data.</text>
</comment>
<sequence>MNPAVFALAALIPAMAGPLPQEAARDGVLALRLCNGGTVAIPLPSRERKAPASCPQKGCHATCNRKRLDPAQ</sequence>
<evidence type="ECO:0000313" key="2">
    <source>
        <dbReference type="Proteomes" id="UP001142648"/>
    </source>
</evidence>
<evidence type="ECO:0000313" key="1">
    <source>
        <dbReference type="EMBL" id="MCT2559882.1"/>
    </source>
</evidence>
<dbReference type="EMBL" id="JAOAMV010000007">
    <property type="protein sequence ID" value="MCT2559882.1"/>
    <property type="molecule type" value="Genomic_DNA"/>
</dbReference>
<dbReference type="Proteomes" id="UP001142648">
    <property type="component" value="Unassembled WGS sequence"/>
</dbReference>
<proteinExistence type="predicted"/>
<dbReference type="AlphaFoldDB" id="A0A9X2W350"/>
<gene>
    <name evidence="1" type="ORF">N0B51_12935</name>
</gene>
<organism evidence="1 2">
    <name type="scientific">Tsuneonella litorea</name>
    <dbReference type="NCBI Taxonomy" id="2976475"/>
    <lineage>
        <taxon>Bacteria</taxon>
        <taxon>Pseudomonadati</taxon>
        <taxon>Pseudomonadota</taxon>
        <taxon>Alphaproteobacteria</taxon>
        <taxon>Sphingomonadales</taxon>
        <taxon>Erythrobacteraceae</taxon>
        <taxon>Tsuneonella</taxon>
    </lineage>
</organism>
<accession>A0A9X2W350</accession>
<reference evidence="1" key="1">
    <citation type="submission" date="2022-09" db="EMBL/GenBank/DDBJ databases">
        <title>The genome sequence of Tsuneonella sp. YG55.</title>
        <authorList>
            <person name="Liu Y."/>
        </authorList>
    </citation>
    <scope>NUCLEOTIDE SEQUENCE</scope>
    <source>
        <strain evidence="1">YG55</strain>
    </source>
</reference>